<reference evidence="10 11" key="1">
    <citation type="submission" date="2019-07" db="EMBL/GenBank/DDBJ databases">
        <title>Whole genome shotgun sequence of Deinococcus cellulosilyticus NBRC 106333.</title>
        <authorList>
            <person name="Hosoyama A."/>
            <person name="Uohara A."/>
            <person name="Ohji S."/>
            <person name="Ichikawa N."/>
        </authorList>
    </citation>
    <scope>NUCLEOTIDE SEQUENCE [LARGE SCALE GENOMIC DNA]</scope>
    <source>
        <strain evidence="10 11">NBRC 106333</strain>
    </source>
</reference>
<comment type="subunit">
    <text evidence="2">Heterodimer of an alpha and a beta subunit.</text>
</comment>
<dbReference type="EMBL" id="BJXB01000013">
    <property type="protein sequence ID" value="GEM47376.1"/>
    <property type="molecule type" value="Genomic_DNA"/>
</dbReference>
<evidence type="ECO:0000256" key="2">
    <source>
        <dbReference type="ARBA" id="ARBA00011355"/>
    </source>
</evidence>
<name>A0A511N4L7_DEIC1</name>
<dbReference type="FunFam" id="3.40.50.620:FF:000011">
    <property type="entry name" value="Electron transfer flavoprotein subunit beta"/>
    <property type="match status" value="1"/>
</dbReference>
<evidence type="ECO:0000256" key="3">
    <source>
        <dbReference type="ARBA" id="ARBA00016797"/>
    </source>
</evidence>
<sequence>MNILCVIRQVPDGEAKLRINNSKVDLEGVTVIMDGMDEYGVEQALRLRESGASVEQIIVLAVGPARNEDAIRTALAMGADRAIHVETSEYLDPIALSKIVAQVAQEENVSLIFTGGQQSDWDSQALGASTAERLSWPQVTWTNALELSGETLKGKHDIDEGAETFEVDLPAIITTQQGLNDPRYPTLPNIMKAKKKELRKDTLDRYGVQAKIRHVSSNIQVKERAGKLIDGKDPQAAAAQLLELLRNEAKVIS</sequence>
<comment type="caution">
    <text evidence="10">The sequence shown here is derived from an EMBL/GenBank/DDBJ whole genome shotgun (WGS) entry which is preliminary data.</text>
</comment>
<dbReference type="InterPro" id="IPR012255">
    <property type="entry name" value="ETF_b"/>
</dbReference>
<accession>A0A511N4L7</accession>
<comment type="cofactor">
    <cofactor evidence="8">
        <name>AMP</name>
        <dbReference type="ChEBI" id="CHEBI:456215"/>
    </cofactor>
</comment>
<evidence type="ECO:0000256" key="5">
    <source>
        <dbReference type="ARBA" id="ARBA00022982"/>
    </source>
</evidence>
<evidence type="ECO:0000259" key="9">
    <source>
        <dbReference type="SMART" id="SM00893"/>
    </source>
</evidence>
<dbReference type="SMART" id="SM00893">
    <property type="entry name" value="ETF"/>
    <property type="match status" value="1"/>
</dbReference>
<evidence type="ECO:0000256" key="6">
    <source>
        <dbReference type="ARBA" id="ARBA00025649"/>
    </source>
</evidence>
<proteinExistence type="inferred from homology"/>
<evidence type="ECO:0000313" key="10">
    <source>
        <dbReference type="EMBL" id="GEM47376.1"/>
    </source>
</evidence>
<dbReference type="PIRSF" id="PIRSF000090">
    <property type="entry name" value="Beta-ETF"/>
    <property type="match status" value="1"/>
</dbReference>
<dbReference type="SUPFAM" id="SSF52402">
    <property type="entry name" value="Adenine nucleotide alpha hydrolases-like"/>
    <property type="match status" value="1"/>
</dbReference>
<organism evidence="10 11">
    <name type="scientific">Deinococcus cellulosilyticus (strain DSM 18568 / NBRC 106333 / KACC 11606 / 5516J-15)</name>
    <dbReference type="NCBI Taxonomy" id="1223518"/>
    <lineage>
        <taxon>Bacteria</taxon>
        <taxon>Thermotogati</taxon>
        <taxon>Deinococcota</taxon>
        <taxon>Deinococci</taxon>
        <taxon>Deinococcales</taxon>
        <taxon>Deinococcaceae</taxon>
        <taxon>Deinococcus</taxon>
    </lineage>
</organism>
<dbReference type="AlphaFoldDB" id="A0A511N4L7"/>
<evidence type="ECO:0000256" key="8">
    <source>
        <dbReference type="ARBA" id="ARBA00049933"/>
    </source>
</evidence>
<evidence type="ECO:0000256" key="1">
    <source>
        <dbReference type="ARBA" id="ARBA00007557"/>
    </source>
</evidence>
<dbReference type="Gene3D" id="3.40.50.620">
    <property type="entry name" value="HUPs"/>
    <property type="match status" value="1"/>
</dbReference>
<dbReference type="Proteomes" id="UP000321306">
    <property type="component" value="Unassembled WGS sequence"/>
</dbReference>
<dbReference type="GO" id="GO:0046395">
    <property type="term" value="P:carboxylic acid catabolic process"/>
    <property type="evidence" value="ECO:0007669"/>
    <property type="project" value="UniProtKB-ARBA"/>
</dbReference>
<dbReference type="InterPro" id="IPR033948">
    <property type="entry name" value="ETF_beta_N"/>
</dbReference>
<dbReference type="InterPro" id="IPR014729">
    <property type="entry name" value="Rossmann-like_a/b/a_fold"/>
</dbReference>
<dbReference type="Pfam" id="PF01012">
    <property type="entry name" value="ETF"/>
    <property type="match status" value="1"/>
</dbReference>
<protein>
    <recommendedName>
        <fullName evidence="3">Electron transfer flavoprotein subunit beta</fullName>
    </recommendedName>
    <alternativeName>
        <fullName evidence="7">Electron transfer flavoprotein small subunit</fullName>
    </alternativeName>
</protein>
<evidence type="ECO:0000313" key="11">
    <source>
        <dbReference type="Proteomes" id="UP000321306"/>
    </source>
</evidence>
<dbReference type="CDD" id="cd01714">
    <property type="entry name" value="ETF_beta"/>
    <property type="match status" value="1"/>
</dbReference>
<keyword evidence="11" id="KW-1185">Reference proteome</keyword>
<keyword evidence="5" id="KW-0249">Electron transport</keyword>
<comment type="similarity">
    <text evidence="1">Belongs to the ETF beta-subunit/FixA family.</text>
</comment>
<keyword evidence="4" id="KW-0813">Transport</keyword>
<dbReference type="GO" id="GO:0009055">
    <property type="term" value="F:electron transfer activity"/>
    <property type="evidence" value="ECO:0007669"/>
    <property type="project" value="InterPro"/>
</dbReference>
<dbReference type="PANTHER" id="PTHR21294:SF8">
    <property type="entry name" value="ELECTRON TRANSFER FLAVOPROTEIN SUBUNIT BETA"/>
    <property type="match status" value="1"/>
</dbReference>
<dbReference type="OrthoDB" id="9804960at2"/>
<evidence type="ECO:0000256" key="7">
    <source>
        <dbReference type="ARBA" id="ARBA00042002"/>
    </source>
</evidence>
<comment type="function">
    <text evidence="6">The electron transfer flavoprotein serves as a specific electron acceptor for other dehydrogenases. It transfers the electrons to the main respiratory chain via ETF-ubiquinone oxidoreductase (ETF dehydrogenase).</text>
</comment>
<evidence type="ECO:0000256" key="4">
    <source>
        <dbReference type="ARBA" id="ARBA00022448"/>
    </source>
</evidence>
<dbReference type="InterPro" id="IPR014730">
    <property type="entry name" value="ETF_a/b_N"/>
</dbReference>
<feature type="domain" description="Electron transfer flavoprotein alpha/beta-subunit N-terminal" evidence="9">
    <location>
        <begin position="21"/>
        <end position="210"/>
    </location>
</feature>
<gene>
    <name evidence="10" type="ORF">DC3_30110</name>
</gene>
<dbReference type="PANTHER" id="PTHR21294">
    <property type="entry name" value="ELECTRON TRANSFER FLAVOPROTEIN BETA-SUBUNIT"/>
    <property type="match status" value="1"/>
</dbReference>
<dbReference type="RefSeq" id="WP_146885588.1">
    <property type="nucleotide sequence ID" value="NZ_BJXB01000013.1"/>
</dbReference>